<dbReference type="Proteomes" id="UP000000262">
    <property type="component" value="Chromosome"/>
</dbReference>
<dbReference type="EMBL" id="CP000816">
    <property type="protein sequence ID" value="ABU82328.1"/>
    <property type="molecule type" value="Genomic_DNA"/>
</dbReference>
<organism evidence="1 2">
    <name type="scientific">Ignicoccus hospitalis (strain KIN4/I / DSM 18386 / JCM 14125)</name>
    <dbReference type="NCBI Taxonomy" id="453591"/>
    <lineage>
        <taxon>Archaea</taxon>
        <taxon>Thermoproteota</taxon>
        <taxon>Thermoprotei</taxon>
        <taxon>Desulfurococcales</taxon>
        <taxon>Desulfurococcaceae</taxon>
        <taxon>Ignicoccus</taxon>
    </lineage>
</organism>
<accession>A8ABM6</accession>
<dbReference type="HOGENOM" id="CLU_1163792_0_0_2"/>
<reference evidence="1 2" key="1">
    <citation type="journal article" date="2008" name="Genome Biol.">
        <title>A genomic analysis of the archaeal system Ignicoccus hospitalis-Nanoarchaeum equitans.</title>
        <authorList>
            <person name="Podar M."/>
            <person name="Anderson I."/>
            <person name="Makarova K.S."/>
            <person name="Elkins J.G."/>
            <person name="Ivanova N."/>
            <person name="Wall M.A."/>
            <person name="Lykidis A."/>
            <person name="Mavromatis K."/>
            <person name="Sun H."/>
            <person name="Hudson M.E."/>
            <person name="Chen W."/>
            <person name="Deciu C."/>
            <person name="Hutchison D."/>
            <person name="Eads J.R."/>
            <person name="Anderson A."/>
            <person name="Fernandes F."/>
            <person name="Szeto E."/>
            <person name="Lapidus A."/>
            <person name="Kyrpides N.C."/>
            <person name="Saier M.H.Jr."/>
            <person name="Richardson P.M."/>
            <person name="Rachel R."/>
            <person name="Huber H."/>
            <person name="Eisen J.A."/>
            <person name="Koonin E.V."/>
            <person name="Keller M."/>
            <person name="Stetter K.O."/>
        </authorList>
    </citation>
    <scope>NUCLEOTIDE SEQUENCE [LARGE SCALE GENOMIC DNA]</scope>
    <source>
        <strain evidence="2">KIN4/I / DSM 18386 / JCM 14125</strain>
    </source>
</reference>
<name>A8ABM6_IGNH4</name>
<keyword evidence="2" id="KW-1185">Reference proteome</keyword>
<dbReference type="AlphaFoldDB" id="A8ABM6"/>
<evidence type="ECO:0000313" key="2">
    <source>
        <dbReference type="Proteomes" id="UP000000262"/>
    </source>
</evidence>
<gene>
    <name evidence="1" type="ordered locus">Igni_1151</name>
</gene>
<dbReference type="STRING" id="453591.Igni_1151"/>
<proteinExistence type="predicted"/>
<evidence type="ECO:0008006" key="3">
    <source>
        <dbReference type="Google" id="ProtNLM"/>
    </source>
</evidence>
<dbReference type="KEGG" id="iho:Igni_1151"/>
<evidence type="ECO:0000313" key="1">
    <source>
        <dbReference type="EMBL" id="ABU82328.1"/>
    </source>
</evidence>
<protein>
    <recommendedName>
        <fullName evidence="3">CRISPR-associated protein Cas6 C-terminal domain-containing protein</fullName>
    </recommendedName>
</protein>
<sequence>MFKLRVYLETSGGELFEYSGLLTKLIAEEIASNILHVSPLYSIDGKTIYPKVMVDCSFCKVEAPKSLLPVKLPEKGYFEMTVLNFPKTITSEVKVILGNKVYEIRIEGVEEIITDVGYGSKLIIKFNGPVIIKKGKAPFNLRFLPLPSYLFSPYVSNPKALLKLDEIFVEDHSILHSVGKVWYLYRGKWRPGLTGVALFHVVEELPGWVLEILRKGALLGVGFRRREGFGNVTLELFD</sequence>
<dbReference type="eggNOG" id="arCOG01440">
    <property type="taxonomic scope" value="Archaea"/>
</dbReference>